<dbReference type="OrthoDB" id="3541472at2759"/>
<organism evidence="1 2">
    <name type="scientific">Dendrothele bispora (strain CBS 962.96)</name>
    <dbReference type="NCBI Taxonomy" id="1314807"/>
    <lineage>
        <taxon>Eukaryota</taxon>
        <taxon>Fungi</taxon>
        <taxon>Dikarya</taxon>
        <taxon>Basidiomycota</taxon>
        <taxon>Agaricomycotina</taxon>
        <taxon>Agaricomycetes</taxon>
        <taxon>Agaricomycetidae</taxon>
        <taxon>Agaricales</taxon>
        <taxon>Agaricales incertae sedis</taxon>
        <taxon>Dendrothele</taxon>
    </lineage>
</organism>
<proteinExistence type="predicted"/>
<dbReference type="Proteomes" id="UP000297245">
    <property type="component" value="Unassembled WGS sequence"/>
</dbReference>
<dbReference type="AlphaFoldDB" id="A0A4S8LQS7"/>
<evidence type="ECO:0000313" key="2">
    <source>
        <dbReference type="Proteomes" id="UP000297245"/>
    </source>
</evidence>
<gene>
    <name evidence="1" type="ORF">K435DRAFT_235378</name>
</gene>
<evidence type="ECO:0000313" key="1">
    <source>
        <dbReference type="EMBL" id="THU91353.1"/>
    </source>
</evidence>
<name>A0A4S8LQS7_DENBC</name>
<sequence>MIYGGSIPAYSWGLRQQWHGPQMGLRILHITCGTLSYTRDQIARTINFLIGNCPNLSDLLLSFYSQYWGPREFDGDPNLAEILRLDQVRSPSTSITRLNSLSADGCNLALTPNTVLQLQNLTHIEFLDNECIRQEGFWSVLCSKDGIAPSVRLKSIKLSSMDPFFLDYLHSYSGLESLELKTQTPTSFRDWGDLRGQSLDPAGSVGGTGQVERRAIKFYLGIEKHAETIQVLSVESYKEDLWCFGGHNVGIIGKCHQLRVLGIPMDSKMVIEGDTTTEGGENVVSARNFRQDEAIFSCFFLNKRQSYFIQQVFCHPSLETIRCYLAGPTEDVRVEAENKLVALGEMMMQQGARDDASFRWKYVLEDSASINSVTWQKS</sequence>
<protein>
    <recommendedName>
        <fullName evidence="3">RNI-like protein</fullName>
    </recommendedName>
</protein>
<dbReference type="SUPFAM" id="SSF52047">
    <property type="entry name" value="RNI-like"/>
    <property type="match status" value="1"/>
</dbReference>
<reference evidence="1 2" key="1">
    <citation type="journal article" date="2019" name="Nat. Ecol. Evol.">
        <title>Megaphylogeny resolves global patterns of mushroom evolution.</title>
        <authorList>
            <person name="Varga T."/>
            <person name="Krizsan K."/>
            <person name="Foldi C."/>
            <person name="Dima B."/>
            <person name="Sanchez-Garcia M."/>
            <person name="Sanchez-Ramirez S."/>
            <person name="Szollosi G.J."/>
            <person name="Szarkandi J.G."/>
            <person name="Papp V."/>
            <person name="Albert L."/>
            <person name="Andreopoulos W."/>
            <person name="Angelini C."/>
            <person name="Antonin V."/>
            <person name="Barry K.W."/>
            <person name="Bougher N.L."/>
            <person name="Buchanan P."/>
            <person name="Buyck B."/>
            <person name="Bense V."/>
            <person name="Catcheside P."/>
            <person name="Chovatia M."/>
            <person name="Cooper J."/>
            <person name="Damon W."/>
            <person name="Desjardin D."/>
            <person name="Finy P."/>
            <person name="Geml J."/>
            <person name="Haridas S."/>
            <person name="Hughes K."/>
            <person name="Justo A."/>
            <person name="Karasinski D."/>
            <person name="Kautmanova I."/>
            <person name="Kiss B."/>
            <person name="Kocsube S."/>
            <person name="Kotiranta H."/>
            <person name="LaButti K.M."/>
            <person name="Lechner B.E."/>
            <person name="Liimatainen K."/>
            <person name="Lipzen A."/>
            <person name="Lukacs Z."/>
            <person name="Mihaltcheva S."/>
            <person name="Morgado L.N."/>
            <person name="Niskanen T."/>
            <person name="Noordeloos M.E."/>
            <person name="Ohm R.A."/>
            <person name="Ortiz-Santana B."/>
            <person name="Ovrebo C."/>
            <person name="Racz N."/>
            <person name="Riley R."/>
            <person name="Savchenko A."/>
            <person name="Shiryaev A."/>
            <person name="Soop K."/>
            <person name="Spirin V."/>
            <person name="Szebenyi C."/>
            <person name="Tomsovsky M."/>
            <person name="Tulloss R.E."/>
            <person name="Uehling J."/>
            <person name="Grigoriev I.V."/>
            <person name="Vagvolgyi C."/>
            <person name="Papp T."/>
            <person name="Martin F.M."/>
            <person name="Miettinen O."/>
            <person name="Hibbett D.S."/>
            <person name="Nagy L.G."/>
        </authorList>
    </citation>
    <scope>NUCLEOTIDE SEQUENCE [LARGE SCALE GENOMIC DNA]</scope>
    <source>
        <strain evidence="1 2">CBS 962.96</strain>
    </source>
</reference>
<evidence type="ECO:0008006" key="3">
    <source>
        <dbReference type="Google" id="ProtNLM"/>
    </source>
</evidence>
<dbReference type="EMBL" id="ML179308">
    <property type="protein sequence ID" value="THU91353.1"/>
    <property type="molecule type" value="Genomic_DNA"/>
</dbReference>
<accession>A0A4S8LQS7</accession>
<keyword evidence="2" id="KW-1185">Reference proteome</keyword>